<dbReference type="Proteomes" id="UP000307440">
    <property type="component" value="Unassembled WGS sequence"/>
</dbReference>
<dbReference type="EMBL" id="ML210317">
    <property type="protein sequence ID" value="TFK19984.1"/>
    <property type="molecule type" value="Genomic_DNA"/>
</dbReference>
<accession>A0A5C3KIQ3</accession>
<dbReference type="AlphaFoldDB" id="A0A5C3KIQ3"/>
<sequence>MSTSTGTRHTNAAGLTPDESKSLTERPIQPHEQPIIAGLVEMYSCQPSKTTFDIYTNDAVFHDPIGIAQGVDSIQNQFVGLAKIFPRAEIPKFRVLQNPATVPSTTIIIDQDVAYFRDPSSKSPTKTINSLLTLRLDSATNKIASHTEEWNHQRTSDGEDGYMGWLNEQRKKITANIVDAFVGKGSSTQN</sequence>
<dbReference type="STRING" id="230819.A0A5C3KIQ3"/>
<feature type="region of interest" description="Disordered" evidence="1">
    <location>
        <begin position="1"/>
        <end position="27"/>
    </location>
</feature>
<dbReference type="SUPFAM" id="SSF54427">
    <property type="entry name" value="NTF2-like"/>
    <property type="match status" value="1"/>
</dbReference>
<dbReference type="PANTHER" id="PTHR34213:SF2">
    <property type="entry name" value="NUCLEAR TRANSPORT FACTOR 2 (NTF2) FAMILY PROTEIN"/>
    <property type="match status" value="1"/>
</dbReference>
<name>A0A5C3KIQ3_COPMA</name>
<proteinExistence type="predicted"/>
<evidence type="ECO:0000313" key="3">
    <source>
        <dbReference type="Proteomes" id="UP000307440"/>
    </source>
</evidence>
<evidence type="ECO:0000256" key="1">
    <source>
        <dbReference type="SAM" id="MobiDB-lite"/>
    </source>
</evidence>
<evidence type="ECO:0000313" key="2">
    <source>
        <dbReference type="EMBL" id="TFK19984.1"/>
    </source>
</evidence>
<reference evidence="2 3" key="1">
    <citation type="journal article" date="2019" name="Nat. Ecol. Evol.">
        <title>Megaphylogeny resolves global patterns of mushroom evolution.</title>
        <authorList>
            <person name="Varga T."/>
            <person name="Krizsan K."/>
            <person name="Foldi C."/>
            <person name="Dima B."/>
            <person name="Sanchez-Garcia M."/>
            <person name="Sanchez-Ramirez S."/>
            <person name="Szollosi G.J."/>
            <person name="Szarkandi J.G."/>
            <person name="Papp V."/>
            <person name="Albert L."/>
            <person name="Andreopoulos W."/>
            <person name="Angelini C."/>
            <person name="Antonin V."/>
            <person name="Barry K.W."/>
            <person name="Bougher N.L."/>
            <person name="Buchanan P."/>
            <person name="Buyck B."/>
            <person name="Bense V."/>
            <person name="Catcheside P."/>
            <person name="Chovatia M."/>
            <person name="Cooper J."/>
            <person name="Damon W."/>
            <person name="Desjardin D."/>
            <person name="Finy P."/>
            <person name="Geml J."/>
            <person name="Haridas S."/>
            <person name="Hughes K."/>
            <person name="Justo A."/>
            <person name="Karasinski D."/>
            <person name="Kautmanova I."/>
            <person name="Kiss B."/>
            <person name="Kocsube S."/>
            <person name="Kotiranta H."/>
            <person name="LaButti K.M."/>
            <person name="Lechner B.E."/>
            <person name="Liimatainen K."/>
            <person name="Lipzen A."/>
            <person name="Lukacs Z."/>
            <person name="Mihaltcheva S."/>
            <person name="Morgado L.N."/>
            <person name="Niskanen T."/>
            <person name="Noordeloos M.E."/>
            <person name="Ohm R.A."/>
            <person name="Ortiz-Santana B."/>
            <person name="Ovrebo C."/>
            <person name="Racz N."/>
            <person name="Riley R."/>
            <person name="Savchenko A."/>
            <person name="Shiryaev A."/>
            <person name="Soop K."/>
            <person name="Spirin V."/>
            <person name="Szebenyi C."/>
            <person name="Tomsovsky M."/>
            <person name="Tulloss R.E."/>
            <person name="Uehling J."/>
            <person name="Grigoriev I.V."/>
            <person name="Vagvolgyi C."/>
            <person name="Papp T."/>
            <person name="Martin F.M."/>
            <person name="Miettinen O."/>
            <person name="Hibbett D.S."/>
            <person name="Nagy L.G."/>
        </authorList>
    </citation>
    <scope>NUCLEOTIDE SEQUENCE [LARGE SCALE GENOMIC DNA]</scope>
    <source>
        <strain evidence="2 3">CBS 121175</strain>
    </source>
</reference>
<dbReference type="InterPro" id="IPR032710">
    <property type="entry name" value="NTF2-like_dom_sf"/>
</dbReference>
<keyword evidence="3" id="KW-1185">Reference proteome</keyword>
<dbReference type="OrthoDB" id="2400485at2759"/>
<gene>
    <name evidence="2" type="ORF">FA15DRAFT_673957</name>
</gene>
<dbReference type="PANTHER" id="PTHR34213">
    <property type="entry name" value="NUCLEAR TRANSPORT FACTOR 2 (NTF2) FAMILY PROTEIN"/>
    <property type="match status" value="1"/>
</dbReference>
<organism evidence="2 3">
    <name type="scientific">Coprinopsis marcescibilis</name>
    <name type="common">Agaric fungus</name>
    <name type="synonym">Psathyrella marcescibilis</name>
    <dbReference type="NCBI Taxonomy" id="230819"/>
    <lineage>
        <taxon>Eukaryota</taxon>
        <taxon>Fungi</taxon>
        <taxon>Dikarya</taxon>
        <taxon>Basidiomycota</taxon>
        <taxon>Agaricomycotina</taxon>
        <taxon>Agaricomycetes</taxon>
        <taxon>Agaricomycetidae</taxon>
        <taxon>Agaricales</taxon>
        <taxon>Agaricineae</taxon>
        <taxon>Psathyrellaceae</taxon>
        <taxon>Coprinopsis</taxon>
    </lineage>
</organism>
<evidence type="ECO:0008006" key="4">
    <source>
        <dbReference type="Google" id="ProtNLM"/>
    </source>
</evidence>
<protein>
    <recommendedName>
        <fullName evidence="4">SnoaL-like domain-containing protein</fullName>
    </recommendedName>
</protein>
<feature type="compositionally biased region" description="Polar residues" evidence="1">
    <location>
        <begin position="1"/>
        <end position="10"/>
    </location>
</feature>